<dbReference type="EMBL" id="QBLH01003951">
    <property type="protein sequence ID" value="TGZ32088.1"/>
    <property type="molecule type" value="Genomic_DNA"/>
</dbReference>
<name>A0A4S2JDW7_9HYME</name>
<organism evidence="1 2">
    <name type="scientific">Temnothorax longispinosus</name>
    <dbReference type="NCBI Taxonomy" id="300112"/>
    <lineage>
        <taxon>Eukaryota</taxon>
        <taxon>Metazoa</taxon>
        <taxon>Ecdysozoa</taxon>
        <taxon>Arthropoda</taxon>
        <taxon>Hexapoda</taxon>
        <taxon>Insecta</taxon>
        <taxon>Pterygota</taxon>
        <taxon>Neoptera</taxon>
        <taxon>Endopterygota</taxon>
        <taxon>Hymenoptera</taxon>
        <taxon>Apocrita</taxon>
        <taxon>Aculeata</taxon>
        <taxon>Formicoidea</taxon>
        <taxon>Formicidae</taxon>
        <taxon>Myrmicinae</taxon>
        <taxon>Temnothorax</taxon>
    </lineage>
</organism>
<reference evidence="1 2" key="1">
    <citation type="journal article" date="2019" name="Philos. Trans. R. Soc. Lond., B, Biol. Sci.">
        <title>Ant behaviour and brain gene expression of defending hosts depend on the ecological success of the intruding social parasite.</title>
        <authorList>
            <person name="Kaur R."/>
            <person name="Stoldt M."/>
            <person name="Jongepier E."/>
            <person name="Feldmeyer B."/>
            <person name="Menzel F."/>
            <person name="Bornberg-Bauer E."/>
            <person name="Foitzik S."/>
        </authorList>
    </citation>
    <scope>NUCLEOTIDE SEQUENCE [LARGE SCALE GENOMIC DNA]</scope>
    <source>
        <tissue evidence="1">Whole body</tissue>
    </source>
</reference>
<sequence>PGRAASRRHRSVLPRRRARPFTVVRLAGGSRALGNIRPGSGLLAQAVTVRNVSYSSTLARKSLCVFSGRGYSPGPYHGVSSISFKGVLPHPLRFLRPPLGDARGRES</sequence>
<keyword evidence="2" id="KW-1185">Reference proteome</keyword>
<protein>
    <submittedName>
        <fullName evidence="1">Uncharacterized protein</fullName>
    </submittedName>
</protein>
<accession>A0A4S2JDW7</accession>
<evidence type="ECO:0000313" key="1">
    <source>
        <dbReference type="EMBL" id="TGZ32088.1"/>
    </source>
</evidence>
<evidence type="ECO:0000313" key="2">
    <source>
        <dbReference type="Proteomes" id="UP000310200"/>
    </source>
</evidence>
<dbReference type="Proteomes" id="UP000310200">
    <property type="component" value="Unassembled WGS sequence"/>
</dbReference>
<proteinExistence type="predicted"/>
<gene>
    <name evidence="1" type="ORF">DBV15_01114</name>
</gene>
<dbReference type="AlphaFoldDB" id="A0A4S2JDW7"/>
<feature type="non-terminal residue" evidence="1">
    <location>
        <position position="1"/>
    </location>
</feature>
<comment type="caution">
    <text evidence="1">The sequence shown here is derived from an EMBL/GenBank/DDBJ whole genome shotgun (WGS) entry which is preliminary data.</text>
</comment>